<evidence type="ECO:0000256" key="1">
    <source>
        <dbReference type="SAM" id="Coils"/>
    </source>
</evidence>
<sequence length="608" mass="70771">MQSIIRSNSYSGINPADDHHDNDNNIDNVETVFVRMPSNNSQFNQTNLCTRIGYSKLTKHFLVDCNICYGFNDNVNSQLKTVIILNSKFSQQEYIDNYGCQTSKFVNFNGAHPQIHIETIDNSCRKFSIAERAAGRSVTELTIKVLCEQLKLINIPDTEKTELIDGFSQRRGLKFEDVISAMCSAGIDCSNFVDKRGMTTEKTIAVMYALSVNSSDFIKQKGLTNNQVLIILMQSGIDIQSFVAQHNISSQQILDNISQSELQIEEKIKLLQNYSKVELKNEISKFNSTLIKREYEIVNERIIEFVNNRNQELQLQLSFKQAMHDQWRDNCYATAAENKQLKDRIFDLEQQLIAEQSKNVQTLDQKAYTQSKELTEFKLEIESIKIQYAKDLQEQQAKYQTEITKLQKDIQSDKVNKQQLDDLKNIQHVYEQQIDVNDTIANQLQQQCKTLKQQLIDEKQDHDAQYTKLCEILIEQQQRKTQIINELKKQLNEENTQRLQHFQLISQKQFETAQLQEANVNLLSSRIQQYASENITLQNDLTTLKQQIEKLNIQEYQQTIERQDRQLEEIQNHNKQLISELEKVNEKLIHYKQIDKAVVLFKKVSVSQ</sequence>
<dbReference type="Proteomes" id="UP001642409">
    <property type="component" value="Unassembled WGS sequence"/>
</dbReference>
<gene>
    <name evidence="4" type="ORF">HINF_LOCUS39352</name>
    <name evidence="3" type="ORF">HINF_LOCUS55969</name>
</gene>
<evidence type="ECO:0000313" key="3">
    <source>
        <dbReference type="EMBL" id="CAI9968324.1"/>
    </source>
</evidence>
<name>A0AA86QYB3_9EUKA</name>
<organism evidence="3">
    <name type="scientific">Hexamita inflata</name>
    <dbReference type="NCBI Taxonomy" id="28002"/>
    <lineage>
        <taxon>Eukaryota</taxon>
        <taxon>Metamonada</taxon>
        <taxon>Diplomonadida</taxon>
        <taxon>Hexamitidae</taxon>
        <taxon>Hexamitinae</taxon>
        <taxon>Hexamita</taxon>
    </lineage>
</organism>
<dbReference type="AlphaFoldDB" id="A0AA86QYB3"/>
<accession>A0AA86QYB3</accession>
<evidence type="ECO:0000313" key="4">
    <source>
        <dbReference type="EMBL" id="CAL6041939.1"/>
    </source>
</evidence>
<comment type="caution">
    <text evidence="3">The sequence shown here is derived from an EMBL/GenBank/DDBJ whole genome shotgun (WGS) entry which is preliminary data.</text>
</comment>
<reference evidence="3" key="1">
    <citation type="submission" date="2023-06" db="EMBL/GenBank/DDBJ databases">
        <authorList>
            <person name="Kurt Z."/>
        </authorList>
    </citation>
    <scope>NUCLEOTIDE SEQUENCE</scope>
</reference>
<keyword evidence="5" id="KW-1185">Reference proteome</keyword>
<evidence type="ECO:0000256" key="2">
    <source>
        <dbReference type="SAM" id="MobiDB-lite"/>
    </source>
</evidence>
<feature type="coiled-coil region" evidence="1">
    <location>
        <begin position="441"/>
        <end position="497"/>
    </location>
</feature>
<feature type="compositionally biased region" description="Polar residues" evidence="2">
    <location>
        <begin position="1"/>
        <end position="12"/>
    </location>
</feature>
<feature type="region of interest" description="Disordered" evidence="2">
    <location>
        <begin position="1"/>
        <end position="24"/>
    </location>
</feature>
<dbReference type="EMBL" id="CATOUU010001035">
    <property type="protein sequence ID" value="CAI9968324.1"/>
    <property type="molecule type" value="Genomic_DNA"/>
</dbReference>
<reference evidence="4 5" key="2">
    <citation type="submission" date="2024-07" db="EMBL/GenBank/DDBJ databases">
        <authorList>
            <person name="Akdeniz Z."/>
        </authorList>
    </citation>
    <scope>NUCLEOTIDE SEQUENCE [LARGE SCALE GENOMIC DNA]</scope>
</reference>
<protein>
    <submittedName>
        <fullName evidence="4">Hypothetical_protein</fullName>
    </submittedName>
</protein>
<proteinExistence type="predicted"/>
<feature type="coiled-coil region" evidence="1">
    <location>
        <begin position="527"/>
        <end position="594"/>
    </location>
</feature>
<keyword evidence="1" id="KW-0175">Coiled coil</keyword>
<evidence type="ECO:0000313" key="5">
    <source>
        <dbReference type="Proteomes" id="UP001642409"/>
    </source>
</evidence>
<dbReference type="EMBL" id="CAXDID020000152">
    <property type="protein sequence ID" value="CAL6041939.1"/>
    <property type="molecule type" value="Genomic_DNA"/>
</dbReference>